<dbReference type="Proteomes" id="UP000315736">
    <property type="component" value="Unassembled WGS sequence"/>
</dbReference>
<sequence>MGLIVTGIVVAVLVVLAAEIVPSVSEYSSIQKAVKRAAQSGSNPTEIRNAFDRAKAADYFQAISGQDLKITKVGDRYVVEFAYDKEIHLVGPAYLVLKYRGRSE</sequence>
<proteinExistence type="predicted"/>
<comment type="caution">
    <text evidence="1">The sequence shown here is derived from an EMBL/GenBank/DDBJ whole genome shotgun (WGS) entry which is preliminary data.</text>
</comment>
<keyword evidence="2" id="KW-1185">Reference proteome</keyword>
<reference evidence="1 2" key="1">
    <citation type="submission" date="2019-07" db="EMBL/GenBank/DDBJ databases">
        <title>Tepidimonas alkaliphilus YIM 72238 draft genome.</title>
        <authorList>
            <person name="Da Costa M.S."/>
            <person name="Froufe H.J.C."/>
            <person name="Egas C."/>
            <person name="Albuquerque L."/>
        </authorList>
    </citation>
    <scope>NUCLEOTIDE SEQUENCE [LARGE SCALE GENOMIC DNA]</scope>
    <source>
        <strain evidence="1 2">YIM 72238</strain>
    </source>
</reference>
<protein>
    <recommendedName>
        <fullName evidence="3">DUF4845 domain-containing protein</fullName>
    </recommendedName>
</protein>
<organism evidence="1 2">
    <name type="scientific">Tepidimonas alkaliphilus</name>
    <dbReference type="NCBI Taxonomy" id="2588942"/>
    <lineage>
        <taxon>Bacteria</taxon>
        <taxon>Pseudomonadati</taxon>
        <taxon>Pseudomonadota</taxon>
        <taxon>Betaproteobacteria</taxon>
        <taxon>Burkholderiales</taxon>
        <taxon>Tepidimonas</taxon>
    </lineage>
</organism>
<dbReference type="AlphaFoldDB" id="A0A554W547"/>
<evidence type="ECO:0000313" key="2">
    <source>
        <dbReference type="Proteomes" id="UP000315736"/>
    </source>
</evidence>
<evidence type="ECO:0008006" key="3">
    <source>
        <dbReference type="Google" id="ProtNLM"/>
    </source>
</evidence>
<gene>
    <name evidence="1" type="ORF">Talka_01992</name>
</gene>
<dbReference type="InterPro" id="IPR032314">
    <property type="entry name" value="DUF4845"/>
</dbReference>
<accession>A0A554W547</accession>
<dbReference type="EMBL" id="VJNB01000011">
    <property type="protein sequence ID" value="TSE18701.1"/>
    <property type="molecule type" value="Genomic_DNA"/>
</dbReference>
<evidence type="ECO:0000313" key="1">
    <source>
        <dbReference type="EMBL" id="TSE18701.1"/>
    </source>
</evidence>
<name>A0A554W547_9BURK</name>
<dbReference type="Pfam" id="PF16137">
    <property type="entry name" value="DUF4845"/>
    <property type="match status" value="1"/>
</dbReference>